<keyword evidence="15" id="KW-0614">Plasmid</keyword>
<dbReference type="PROSITE" id="PS52016">
    <property type="entry name" value="TONB_DEPENDENT_REC_3"/>
    <property type="match status" value="1"/>
</dbReference>
<evidence type="ECO:0000256" key="6">
    <source>
        <dbReference type="ARBA" id="ARBA00022729"/>
    </source>
</evidence>
<keyword evidence="10 12" id="KW-0472">Membrane</keyword>
<keyword evidence="11 12" id="KW-0998">Cell outer membrane</keyword>
<keyword evidence="4" id="KW-0410">Iron transport</keyword>
<proteinExistence type="inferred from homology"/>
<keyword evidence="2 12" id="KW-0813">Transport</keyword>
<dbReference type="InterPro" id="IPR000531">
    <property type="entry name" value="Beta-barrel_TonB"/>
</dbReference>
<evidence type="ECO:0000256" key="9">
    <source>
        <dbReference type="ARBA" id="ARBA00023077"/>
    </source>
</evidence>
<evidence type="ECO:0000256" key="10">
    <source>
        <dbReference type="ARBA" id="ARBA00023136"/>
    </source>
</evidence>
<dbReference type="Gene3D" id="2.40.170.20">
    <property type="entry name" value="TonB-dependent receptor, beta-barrel domain"/>
    <property type="match status" value="1"/>
</dbReference>
<dbReference type="SUPFAM" id="SSF56935">
    <property type="entry name" value="Porins"/>
    <property type="match status" value="1"/>
</dbReference>
<evidence type="ECO:0000259" key="14">
    <source>
        <dbReference type="Pfam" id="PF00593"/>
    </source>
</evidence>
<dbReference type="PANTHER" id="PTHR32552">
    <property type="entry name" value="FERRICHROME IRON RECEPTOR-RELATED"/>
    <property type="match status" value="1"/>
</dbReference>
<dbReference type="Pfam" id="PF00593">
    <property type="entry name" value="TonB_dep_Rec_b-barrel"/>
    <property type="match status" value="1"/>
</dbReference>
<keyword evidence="8" id="KW-0406">Ion transport</keyword>
<geneLocation type="plasmid" evidence="16">
    <name>patcfbp6624</name>
</geneLocation>
<keyword evidence="15" id="KW-0675">Receptor</keyword>
<evidence type="ECO:0000313" key="15">
    <source>
        <dbReference type="EMBL" id="QCM03645.1"/>
    </source>
</evidence>
<keyword evidence="3 12" id="KW-1134">Transmembrane beta strand</keyword>
<keyword evidence="9" id="KW-0798">TonB box</keyword>
<evidence type="ECO:0000256" key="12">
    <source>
        <dbReference type="PROSITE-ProRule" id="PRU01360"/>
    </source>
</evidence>
<dbReference type="PANTHER" id="PTHR32552:SF68">
    <property type="entry name" value="FERRICHROME OUTER MEMBRANE TRANSPORTER_PHAGE RECEPTOR"/>
    <property type="match status" value="1"/>
</dbReference>
<keyword evidence="7" id="KW-0408">Iron</keyword>
<dbReference type="InterPro" id="IPR036942">
    <property type="entry name" value="Beta-barrel_TonB_sf"/>
</dbReference>
<dbReference type="InterPro" id="IPR039426">
    <property type="entry name" value="TonB-dep_rcpt-like"/>
</dbReference>
<accession>A0AAE6BUB2</accession>
<dbReference type="Proteomes" id="UP000298646">
    <property type="component" value="Plasmid pAtCFBP6624"/>
</dbReference>
<feature type="domain" description="TonB-dependent receptor-like beta-barrel" evidence="14">
    <location>
        <begin position="55"/>
        <end position="225"/>
    </location>
</feature>
<evidence type="ECO:0000313" key="16">
    <source>
        <dbReference type="Proteomes" id="UP000298646"/>
    </source>
</evidence>
<name>A0AAE6BUB2_AGRTU</name>
<evidence type="ECO:0000256" key="5">
    <source>
        <dbReference type="ARBA" id="ARBA00022692"/>
    </source>
</evidence>
<evidence type="ECO:0000256" key="3">
    <source>
        <dbReference type="ARBA" id="ARBA00022452"/>
    </source>
</evidence>
<feature type="compositionally biased region" description="Basic residues" evidence="13">
    <location>
        <begin position="1"/>
        <end position="10"/>
    </location>
</feature>
<organism evidence="15 16">
    <name type="scientific">Agrobacterium tumefaciens</name>
    <dbReference type="NCBI Taxonomy" id="358"/>
    <lineage>
        <taxon>Bacteria</taxon>
        <taxon>Pseudomonadati</taxon>
        <taxon>Pseudomonadota</taxon>
        <taxon>Alphaproteobacteria</taxon>
        <taxon>Hyphomicrobiales</taxon>
        <taxon>Rhizobiaceae</taxon>
        <taxon>Rhizobium/Agrobacterium group</taxon>
        <taxon>Agrobacterium</taxon>
        <taxon>Agrobacterium tumefaciens complex</taxon>
    </lineage>
</organism>
<evidence type="ECO:0000256" key="8">
    <source>
        <dbReference type="ARBA" id="ARBA00023065"/>
    </source>
</evidence>
<evidence type="ECO:0000256" key="4">
    <source>
        <dbReference type="ARBA" id="ARBA00022496"/>
    </source>
</evidence>
<protein>
    <submittedName>
        <fullName evidence="15">TonB-dependent receptor</fullName>
    </submittedName>
</protein>
<sequence length="257" mass="27735">MRNRRSRKPAVPRSSSGLSPFSWKKARLPPASPLSRVPARSQHDLSVEPGSDPAVPETSKQYEAGVKFDFGNGLSGSGAIFQIDRSNVPVIDPSDPMMLTSLAIGEQRARGFDAELTWQPDEHWKLLANYAYVDAVLIEDILGGAPAGNRINAIPRHSGGLWVDYTFDEGNALKGWSAGAGLHAASGAPLALDNLYETKSYVTADAGIRYKSENGFSANLMVKNLTDEQYYVPYAYLVGGTAAAPGRSIYLTVAKKF</sequence>
<dbReference type="GO" id="GO:0009279">
    <property type="term" value="C:cell outer membrane"/>
    <property type="evidence" value="ECO:0007669"/>
    <property type="project" value="UniProtKB-SubCell"/>
</dbReference>
<dbReference type="GO" id="GO:0015344">
    <property type="term" value="F:siderophore uptake transmembrane transporter activity"/>
    <property type="evidence" value="ECO:0007669"/>
    <property type="project" value="TreeGrafter"/>
</dbReference>
<reference evidence="15 16" key="1">
    <citation type="submission" date="2019-04" db="EMBL/GenBank/DDBJ databases">
        <title>Complete genome sequence of Agrobacterium tumefaciens CFBP6624.</title>
        <authorList>
            <person name="Haryono M."/>
            <person name="Lin Y.-C."/>
            <person name="Lai E.-M."/>
            <person name="Kuo C.-H."/>
        </authorList>
    </citation>
    <scope>NUCLEOTIDE SEQUENCE [LARGE SCALE GENOMIC DNA]</scope>
    <source>
        <strain evidence="15 16">CFBP6624</strain>
        <plasmid evidence="16">patcfbp6624</plasmid>
    </source>
</reference>
<keyword evidence="6" id="KW-0732">Signal</keyword>
<evidence type="ECO:0000256" key="1">
    <source>
        <dbReference type="ARBA" id="ARBA00004571"/>
    </source>
</evidence>
<evidence type="ECO:0000256" key="2">
    <source>
        <dbReference type="ARBA" id="ARBA00022448"/>
    </source>
</evidence>
<dbReference type="AlphaFoldDB" id="A0AAE6BUB2"/>
<evidence type="ECO:0000256" key="13">
    <source>
        <dbReference type="SAM" id="MobiDB-lite"/>
    </source>
</evidence>
<feature type="region of interest" description="Disordered" evidence="13">
    <location>
        <begin position="1"/>
        <end position="57"/>
    </location>
</feature>
<gene>
    <name evidence="15" type="ORF">CFBP6624_26010</name>
</gene>
<evidence type="ECO:0000256" key="11">
    <source>
        <dbReference type="ARBA" id="ARBA00023237"/>
    </source>
</evidence>
<comment type="subcellular location">
    <subcellularLocation>
        <location evidence="1 12">Cell outer membrane</location>
        <topology evidence="1 12">Multi-pass membrane protein</topology>
    </subcellularLocation>
</comment>
<evidence type="ECO:0000256" key="7">
    <source>
        <dbReference type="ARBA" id="ARBA00023004"/>
    </source>
</evidence>
<comment type="similarity">
    <text evidence="12">Belongs to the TonB-dependent receptor family.</text>
</comment>
<keyword evidence="5 12" id="KW-0812">Transmembrane</keyword>
<dbReference type="EMBL" id="CP039909">
    <property type="protein sequence ID" value="QCM03645.1"/>
    <property type="molecule type" value="Genomic_DNA"/>
</dbReference>